<dbReference type="GO" id="GO:0140359">
    <property type="term" value="F:ABC-type transporter activity"/>
    <property type="evidence" value="ECO:0007669"/>
    <property type="project" value="InterPro"/>
</dbReference>
<accession>A0A6I6UJZ3</accession>
<protein>
    <submittedName>
        <fullName evidence="2">ABC transporter permease subunit</fullName>
    </submittedName>
</protein>
<keyword evidence="1" id="KW-1133">Transmembrane helix</keyword>
<feature type="transmembrane region" description="Helical" evidence="1">
    <location>
        <begin position="58"/>
        <end position="76"/>
    </location>
</feature>
<feature type="transmembrane region" description="Helical" evidence="1">
    <location>
        <begin position="184"/>
        <end position="205"/>
    </location>
</feature>
<dbReference type="AlphaFoldDB" id="A0A6I6UJZ3"/>
<reference evidence="2 3" key="1">
    <citation type="submission" date="2019-06" db="EMBL/GenBank/DDBJ databases">
        <title>An operon consisting of a P-type ATPase gene and a transcriptional regular gene given the different cadmium resistance in Bacillus vietamensis 151-6 and Bacillus marisflavi 151-25.</title>
        <authorList>
            <person name="Yu X."/>
        </authorList>
    </citation>
    <scope>NUCLEOTIDE SEQUENCE [LARGE SCALE GENOMIC DNA]</scope>
    <source>
        <strain evidence="2 3">151-6</strain>
    </source>
</reference>
<sequence length="267" mass="30273">MDKLEAATESQSIDDQELITDDPKYQSMLEEQTLIEQFRMENKIKEPVKLWKYVNNNLFVMNILSILGIFWGASLFSKEFKSNTIKSLLATPFSRREIYLSKFLALGLVVCIGTLLTYLVSFLIGAVYYQPSFTEAGSFLIMRDDEVVEYSAYTYTLFRYLLKGLEIMVVSYIALTISVLVRGFILSIIVSYLLFFIGDAVVLYFTGRAEWIDYSLFANINYSSYMSGSSFMNGSSLSTSLTITVLYIAGLYAISLKHLNTKDIGAI</sequence>
<dbReference type="Pfam" id="PF12730">
    <property type="entry name" value="ABC2_membrane_4"/>
    <property type="match status" value="1"/>
</dbReference>
<organism evidence="2 3">
    <name type="scientific">Rossellomorea vietnamensis</name>
    <dbReference type="NCBI Taxonomy" id="218284"/>
    <lineage>
        <taxon>Bacteria</taxon>
        <taxon>Bacillati</taxon>
        <taxon>Bacillota</taxon>
        <taxon>Bacilli</taxon>
        <taxon>Bacillales</taxon>
        <taxon>Bacillaceae</taxon>
        <taxon>Rossellomorea</taxon>
    </lineage>
</organism>
<evidence type="ECO:0000256" key="1">
    <source>
        <dbReference type="SAM" id="Phobius"/>
    </source>
</evidence>
<keyword evidence="1" id="KW-0472">Membrane</keyword>
<name>A0A6I6UJZ3_9BACI</name>
<feature type="transmembrane region" description="Helical" evidence="1">
    <location>
        <begin position="231"/>
        <end position="254"/>
    </location>
</feature>
<dbReference type="KEGG" id="bvq:FHE72_21680"/>
<feature type="transmembrane region" description="Helical" evidence="1">
    <location>
        <begin position="103"/>
        <end position="129"/>
    </location>
</feature>
<gene>
    <name evidence="2" type="ORF">FHE72_21680</name>
</gene>
<evidence type="ECO:0000313" key="3">
    <source>
        <dbReference type="Proteomes" id="UP000465062"/>
    </source>
</evidence>
<dbReference type="PANTHER" id="PTHR37305">
    <property type="entry name" value="INTEGRAL MEMBRANE PROTEIN-RELATED"/>
    <property type="match status" value="1"/>
</dbReference>
<dbReference type="RefSeq" id="WP_159362983.1">
    <property type="nucleotide sequence ID" value="NZ_CP047394.1"/>
</dbReference>
<dbReference type="GO" id="GO:0005886">
    <property type="term" value="C:plasma membrane"/>
    <property type="evidence" value="ECO:0007669"/>
    <property type="project" value="UniProtKB-SubCell"/>
</dbReference>
<dbReference type="Proteomes" id="UP000465062">
    <property type="component" value="Chromosome"/>
</dbReference>
<proteinExistence type="predicted"/>
<keyword evidence="1" id="KW-0812">Transmembrane</keyword>
<dbReference type="PANTHER" id="PTHR37305:SF1">
    <property type="entry name" value="MEMBRANE PROTEIN"/>
    <property type="match status" value="1"/>
</dbReference>
<feature type="transmembrane region" description="Helical" evidence="1">
    <location>
        <begin position="157"/>
        <end position="177"/>
    </location>
</feature>
<dbReference type="EMBL" id="CP047394">
    <property type="protein sequence ID" value="QHE63304.1"/>
    <property type="molecule type" value="Genomic_DNA"/>
</dbReference>
<evidence type="ECO:0000313" key="2">
    <source>
        <dbReference type="EMBL" id="QHE63304.1"/>
    </source>
</evidence>